<feature type="transmembrane region" description="Helical" evidence="7">
    <location>
        <begin position="106"/>
        <end position="128"/>
    </location>
</feature>
<comment type="subcellular location">
    <subcellularLocation>
        <location evidence="1">Membrane</location>
        <topology evidence="1">Multi-pass membrane protein</topology>
    </subcellularLocation>
</comment>
<evidence type="ECO:0000259" key="8">
    <source>
        <dbReference type="Pfam" id="PF00324"/>
    </source>
</evidence>
<feature type="transmembrane region" description="Helical" evidence="7">
    <location>
        <begin position="439"/>
        <end position="458"/>
    </location>
</feature>
<feature type="transmembrane region" description="Helical" evidence="7">
    <location>
        <begin position="134"/>
        <end position="151"/>
    </location>
</feature>
<keyword evidence="4" id="KW-0029">Amino-acid transport</keyword>
<protein>
    <submittedName>
        <fullName evidence="9">Amino acid permease</fullName>
    </submittedName>
</protein>
<dbReference type="EMBL" id="CP069127">
    <property type="protein sequence ID" value="QRG66435.1"/>
    <property type="molecule type" value="Genomic_DNA"/>
</dbReference>
<evidence type="ECO:0000313" key="10">
    <source>
        <dbReference type="Proteomes" id="UP000596248"/>
    </source>
</evidence>
<feature type="transmembrane region" description="Helical" evidence="7">
    <location>
        <begin position="347"/>
        <end position="365"/>
    </location>
</feature>
<keyword evidence="2" id="KW-0813">Transport</keyword>
<feature type="domain" description="Amino acid permease/ SLC12A" evidence="8">
    <location>
        <begin position="29"/>
        <end position="467"/>
    </location>
</feature>
<keyword evidence="3 7" id="KW-0812">Transmembrane</keyword>
<evidence type="ECO:0000256" key="6">
    <source>
        <dbReference type="ARBA" id="ARBA00023136"/>
    </source>
</evidence>
<reference evidence="9 10" key="1">
    <citation type="submission" date="2021-01" db="EMBL/GenBank/DDBJ databases">
        <title>Identification of strong promoters based on the transcriptome of Brevibacillus choshinensis.</title>
        <authorList>
            <person name="Yao D."/>
            <person name="Zhang K."/>
            <person name="Wu J."/>
        </authorList>
    </citation>
    <scope>NUCLEOTIDE SEQUENCE [LARGE SCALE GENOMIC DNA]</scope>
    <source>
        <strain evidence="9 10">HPD31-SP3</strain>
    </source>
</reference>
<keyword evidence="10" id="KW-1185">Reference proteome</keyword>
<proteinExistence type="predicted"/>
<evidence type="ECO:0000256" key="5">
    <source>
        <dbReference type="ARBA" id="ARBA00022989"/>
    </source>
</evidence>
<dbReference type="Gene3D" id="1.20.1740.10">
    <property type="entry name" value="Amino acid/polyamine transporter I"/>
    <property type="match status" value="1"/>
</dbReference>
<accession>A0ABX7FKS4</accession>
<dbReference type="PANTHER" id="PTHR43495">
    <property type="entry name" value="GABA PERMEASE"/>
    <property type="match status" value="1"/>
</dbReference>
<feature type="transmembrane region" description="Helical" evidence="7">
    <location>
        <begin position="371"/>
        <end position="392"/>
    </location>
</feature>
<keyword evidence="6 7" id="KW-0472">Membrane</keyword>
<feature type="transmembrane region" description="Helical" evidence="7">
    <location>
        <begin position="163"/>
        <end position="187"/>
    </location>
</feature>
<dbReference type="Proteomes" id="UP000596248">
    <property type="component" value="Chromosome"/>
</dbReference>
<dbReference type="Pfam" id="PF00324">
    <property type="entry name" value="AA_permease"/>
    <property type="match status" value="1"/>
</dbReference>
<gene>
    <name evidence="9" type="ORF">JNE38_23315</name>
</gene>
<feature type="transmembrane region" description="Helical" evidence="7">
    <location>
        <begin position="412"/>
        <end position="433"/>
    </location>
</feature>
<feature type="transmembrane region" description="Helical" evidence="7">
    <location>
        <begin position="207"/>
        <end position="229"/>
    </location>
</feature>
<evidence type="ECO:0000313" key="9">
    <source>
        <dbReference type="EMBL" id="QRG66435.1"/>
    </source>
</evidence>
<keyword evidence="5 7" id="KW-1133">Transmembrane helix</keyword>
<feature type="transmembrane region" description="Helical" evidence="7">
    <location>
        <begin position="250"/>
        <end position="271"/>
    </location>
</feature>
<dbReference type="InterPro" id="IPR004841">
    <property type="entry name" value="AA-permease/SLC12A_dom"/>
</dbReference>
<dbReference type="PIRSF" id="PIRSF006060">
    <property type="entry name" value="AA_transporter"/>
    <property type="match status" value="1"/>
</dbReference>
<evidence type="ECO:0000256" key="4">
    <source>
        <dbReference type="ARBA" id="ARBA00022970"/>
    </source>
</evidence>
<dbReference type="PANTHER" id="PTHR43495:SF5">
    <property type="entry name" value="GAMMA-AMINOBUTYRIC ACID PERMEASE"/>
    <property type="match status" value="1"/>
</dbReference>
<feature type="transmembrane region" description="Helical" evidence="7">
    <location>
        <begin position="29"/>
        <end position="50"/>
    </location>
</feature>
<feature type="transmembrane region" description="Helical" evidence="7">
    <location>
        <begin position="56"/>
        <end position="75"/>
    </location>
</feature>
<organism evidence="9 10">
    <name type="scientific">Brevibacillus choshinensis</name>
    <dbReference type="NCBI Taxonomy" id="54911"/>
    <lineage>
        <taxon>Bacteria</taxon>
        <taxon>Bacillati</taxon>
        <taxon>Bacillota</taxon>
        <taxon>Bacilli</taxon>
        <taxon>Bacillales</taxon>
        <taxon>Paenibacillaceae</taxon>
        <taxon>Brevibacillus</taxon>
    </lineage>
</organism>
<feature type="transmembrane region" description="Helical" evidence="7">
    <location>
        <begin position="291"/>
        <end position="317"/>
    </location>
</feature>
<evidence type="ECO:0000256" key="1">
    <source>
        <dbReference type="ARBA" id="ARBA00004141"/>
    </source>
</evidence>
<sequence length="477" mass="51779">MTGGIHVKEKDSFIERESGLHRGLSKNQLTMIGLGGAIGTGLFMGSAIAINYAGPAVILSYVIAAFIAVIMMFSLSEMAVAHPTAGSFGVYAEKYLGGWAGFTSRWTYWAAQVIAVGGEAVAVGIYMTYWFPDIPVWVWTLGFGAALIFVNSRSVENFGSIEYWFAMIKVVAIIAFIIFGMAVVLGIGTPAVGFENFTKHDGFLPHGFGGVWMAVLMAIFSFVGVEVIAVTAGEAKDPRSAVPRAMRTMVVRLIVFYFLAMGIMIAVVPWINAGAKEIAQSPFVLVFNHVGISAAAGIMNFVVLTAALSSMNTNLYMTSRMMFSLSRSRYAPQALGKLNKDGTPVNALLLSSVGVALAALISKISPLAYNYLFGIALFGALFVWLLTLLAHLRFRKQWEQGGGERLPVRAPLFPVLQIVGIVLIAAILITMGLDTEFWNVSWIIGVPWLAFLTLIYYAKYRKKLSHEKEDRSGKTAS</sequence>
<name>A0ABX7FKS4_BRECH</name>
<evidence type="ECO:0000256" key="3">
    <source>
        <dbReference type="ARBA" id="ARBA00022692"/>
    </source>
</evidence>
<evidence type="ECO:0000256" key="7">
    <source>
        <dbReference type="SAM" id="Phobius"/>
    </source>
</evidence>
<evidence type="ECO:0000256" key="2">
    <source>
        <dbReference type="ARBA" id="ARBA00022448"/>
    </source>
</evidence>